<protein>
    <submittedName>
        <fullName evidence="5">Nitroreductase</fullName>
    </submittedName>
</protein>
<dbReference type="Gene3D" id="3.40.109.10">
    <property type="entry name" value="NADH Oxidase"/>
    <property type="match status" value="1"/>
</dbReference>
<dbReference type="GO" id="GO:0016491">
    <property type="term" value="F:oxidoreductase activity"/>
    <property type="evidence" value="ECO:0007669"/>
    <property type="project" value="UniProtKB-KW"/>
</dbReference>
<gene>
    <name evidence="5" type="ORF">SAMN05444359_102238</name>
</gene>
<dbReference type="InterPro" id="IPR050627">
    <property type="entry name" value="Nitroreductase/BluB"/>
</dbReference>
<evidence type="ECO:0000256" key="1">
    <source>
        <dbReference type="ARBA" id="ARBA00022630"/>
    </source>
</evidence>
<keyword evidence="3" id="KW-0560">Oxidoreductase</keyword>
<dbReference type="AlphaFoldDB" id="A0A1H9AVM2"/>
<keyword evidence="6" id="KW-1185">Reference proteome</keyword>
<dbReference type="OrthoDB" id="9809288at2"/>
<dbReference type="STRING" id="478744.SAMN05444359_102238"/>
<dbReference type="InParanoid" id="A0A1H9AVM2"/>
<dbReference type="SUPFAM" id="SSF55469">
    <property type="entry name" value="FMN-dependent nitroreductase-like"/>
    <property type="match status" value="1"/>
</dbReference>
<organism evidence="5 6">
    <name type="scientific">Neolewinella agarilytica</name>
    <dbReference type="NCBI Taxonomy" id="478744"/>
    <lineage>
        <taxon>Bacteria</taxon>
        <taxon>Pseudomonadati</taxon>
        <taxon>Bacteroidota</taxon>
        <taxon>Saprospiria</taxon>
        <taxon>Saprospirales</taxon>
        <taxon>Lewinellaceae</taxon>
        <taxon>Neolewinella</taxon>
    </lineage>
</organism>
<dbReference type="Pfam" id="PF00881">
    <property type="entry name" value="Nitroreductase"/>
    <property type="match status" value="1"/>
</dbReference>
<evidence type="ECO:0000256" key="3">
    <source>
        <dbReference type="ARBA" id="ARBA00023002"/>
    </source>
</evidence>
<dbReference type="RefSeq" id="WP_090165416.1">
    <property type="nucleotide sequence ID" value="NZ_FOFB01000002.1"/>
</dbReference>
<proteinExistence type="predicted"/>
<keyword evidence="2" id="KW-0288">FMN</keyword>
<reference evidence="6" key="1">
    <citation type="submission" date="2016-10" db="EMBL/GenBank/DDBJ databases">
        <authorList>
            <person name="Varghese N."/>
            <person name="Submissions S."/>
        </authorList>
    </citation>
    <scope>NUCLEOTIDE SEQUENCE [LARGE SCALE GENOMIC DNA]</scope>
    <source>
        <strain evidence="6">DSM 24740</strain>
    </source>
</reference>
<sequence>MAHSNAGFQPLQYTEYTPEEMLNRARSFYAQHESRRTVREFSDRPVDREIIELIIKTASTAPSGANKQPWNFGVISSPEIKAKIREAAEKEEFENYHGRMSEDWLDDLKKFGTDWHKPFITTAPYIIVAFKKAYDLNAAGEKEKNYYVTESAGLACGMLISAIHNAGLVTVTHTPSPMNFLSEVLGRPANERAFLLLPVGYPAEDAQVPVIERKGLGAVSSWYE</sequence>
<dbReference type="PANTHER" id="PTHR23026:SF90">
    <property type="entry name" value="IODOTYROSINE DEIODINASE 1"/>
    <property type="match status" value="1"/>
</dbReference>
<feature type="domain" description="Nitroreductase" evidence="4">
    <location>
        <begin position="34"/>
        <end position="201"/>
    </location>
</feature>
<evidence type="ECO:0000313" key="6">
    <source>
        <dbReference type="Proteomes" id="UP000199021"/>
    </source>
</evidence>
<dbReference type="InterPro" id="IPR000415">
    <property type="entry name" value="Nitroreductase-like"/>
</dbReference>
<keyword evidence="1" id="KW-0285">Flavoprotein</keyword>
<dbReference type="PANTHER" id="PTHR23026">
    <property type="entry name" value="NADPH NITROREDUCTASE"/>
    <property type="match status" value="1"/>
</dbReference>
<dbReference type="EMBL" id="FOFB01000002">
    <property type="protein sequence ID" value="SEP80585.1"/>
    <property type="molecule type" value="Genomic_DNA"/>
</dbReference>
<evidence type="ECO:0000256" key="2">
    <source>
        <dbReference type="ARBA" id="ARBA00022643"/>
    </source>
</evidence>
<dbReference type="CDD" id="cd02144">
    <property type="entry name" value="iodotyrosine_dehalogenase"/>
    <property type="match status" value="1"/>
</dbReference>
<evidence type="ECO:0000259" key="4">
    <source>
        <dbReference type="Pfam" id="PF00881"/>
    </source>
</evidence>
<dbReference type="InterPro" id="IPR029479">
    <property type="entry name" value="Nitroreductase"/>
</dbReference>
<dbReference type="Proteomes" id="UP000199021">
    <property type="component" value="Unassembled WGS sequence"/>
</dbReference>
<evidence type="ECO:0000313" key="5">
    <source>
        <dbReference type="EMBL" id="SEP80585.1"/>
    </source>
</evidence>
<name>A0A1H9AVM2_9BACT</name>
<accession>A0A1H9AVM2</accession>